<dbReference type="SUPFAM" id="SSF48452">
    <property type="entry name" value="TPR-like"/>
    <property type="match status" value="1"/>
</dbReference>
<dbReference type="InterPro" id="IPR008271">
    <property type="entry name" value="Ser/Thr_kinase_AS"/>
</dbReference>
<dbReference type="PANTHER" id="PTHR43289:SF6">
    <property type="entry name" value="SERINE_THREONINE-PROTEIN KINASE NEKL-3"/>
    <property type="match status" value="1"/>
</dbReference>
<organism evidence="8 9">
    <name type="scientific">Actinomadura parmotrematis</name>
    <dbReference type="NCBI Taxonomy" id="2864039"/>
    <lineage>
        <taxon>Bacteria</taxon>
        <taxon>Bacillati</taxon>
        <taxon>Actinomycetota</taxon>
        <taxon>Actinomycetes</taxon>
        <taxon>Streptosporangiales</taxon>
        <taxon>Thermomonosporaceae</taxon>
        <taxon>Actinomadura</taxon>
    </lineage>
</organism>
<evidence type="ECO:0000256" key="6">
    <source>
        <dbReference type="ARBA" id="ARBA00022840"/>
    </source>
</evidence>
<dbReference type="InterPro" id="IPR011990">
    <property type="entry name" value="TPR-like_helical_dom_sf"/>
</dbReference>
<dbReference type="Gene3D" id="1.25.40.10">
    <property type="entry name" value="Tetratricopeptide repeat domain"/>
    <property type="match status" value="1"/>
</dbReference>
<sequence length="480" mass="50943">MTIIADRYELDRYKLGPGGMGMVYGALDRVLARRVAVKLLRPPAGPDAETAVKRFRREARAVAGLNHPGVPALYDIGRQDGGEFADCPYLVMELVGGAPLSTLLDEHGRLPVGWAAALTAQACAVLDHAHGSGLVHRDLKPQNMMVTPDGALRVLDFGLAAIVAGDDSGRLTGTGQYPGTLAYIAPERFDAGCEPDPACDLYALGVILYEALSGANPFAANDIPAVIRAQLERVPPAIEDVPGELDRLARALLEKKPGDRPGSAAEVYRLLVPHLGTLSPLARDIRAGATPQRMYAAVLARTPGAAAAGAPAGAPLAAAVPRQDGPPAVTEAVSLGDLVRARRHADRLVREARYDEAARALGNPLPPAADTFGADHTAVVELRAHLADAQLRAGEYAAATETYGALAETTARRDGPEDPQALAHRFQEANCLALAGDRAEALDLLRGLLADETRWYGRTDERVRDLRRKIFLLEAAATDR</sequence>
<dbReference type="InterPro" id="IPR011009">
    <property type="entry name" value="Kinase-like_dom_sf"/>
</dbReference>
<keyword evidence="3" id="KW-0808">Transferase</keyword>
<evidence type="ECO:0000256" key="2">
    <source>
        <dbReference type="ARBA" id="ARBA00022527"/>
    </source>
</evidence>
<keyword evidence="9" id="KW-1185">Reference proteome</keyword>
<evidence type="ECO:0000256" key="3">
    <source>
        <dbReference type="ARBA" id="ARBA00022679"/>
    </source>
</evidence>
<dbReference type="EC" id="2.7.11.1" evidence="1"/>
<evidence type="ECO:0000256" key="1">
    <source>
        <dbReference type="ARBA" id="ARBA00012513"/>
    </source>
</evidence>
<keyword evidence="6" id="KW-0067">ATP-binding</keyword>
<dbReference type="Pfam" id="PF00069">
    <property type="entry name" value="Pkinase"/>
    <property type="match status" value="1"/>
</dbReference>
<dbReference type="EMBL" id="JAIBOA010000017">
    <property type="protein sequence ID" value="MBW8485561.1"/>
    <property type="molecule type" value="Genomic_DNA"/>
</dbReference>
<evidence type="ECO:0000313" key="8">
    <source>
        <dbReference type="EMBL" id="MBW8485561.1"/>
    </source>
</evidence>
<gene>
    <name evidence="8" type="ORF">K1Y72_24485</name>
</gene>
<dbReference type="PROSITE" id="PS50011">
    <property type="entry name" value="PROTEIN_KINASE_DOM"/>
    <property type="match status" value="1"/>
</dbReference>
<dbReference type="Gene3D" id="3.30.200.20">
    <property type="entry name" value="Phosphorylase Kinase, domain 1"/>
    <property type="match status" value="1"/>
</dbReference>
<name>A0ABS7FZ64_9ACTN</name>
<keyword evidence="5 8" id="KW-0418">Kinase</keyword>
<dbReference type="SUPFAM" id="SSF56112">
    <property type="entry name" value="Protein kinase-like (PK-like)"/>
    <property type="match status" value="1"/>
</dbReference>
<feature type="domain" description="Protein kinase" evidence="7">
    <location>
        <begin position="9"/>
        <end position="275"/>
    </location>
</feature>
<dbReference type="Proteomes" id="UP000774570">
    <property type="component" value="Unassembled WGS sequence"/>
</dbReference>
<proteinExistence type="predicted"/>
<keyword evidence="2 8" id="KW-0723">Serine/threonine-protein kinase</keyword>
<keyword evidence="4" id="KW-0547">Nucleotide-binding</keyword>
<dbReference type="RefSeq" id="WP_220168805.1">
    <property type="nucleotide sequence ID" value="NZ_JAIBOA010000017.1"/>
</dbReference>
<reference evidence="8 9" key="1">
    <citation type="submission" date="2021-07" db="EMBL/GenBank/DDBJ databases">
        <title>Actinomadura sp. PM05-2 isolated from lichen.</title>
        <authorList>
            <person name="Somphong A."/>
            <person name="Phongsopitanun W."/>
            <person name="Tanasupawat S."/>
            <person name="Peongsungnone V."/>
        </authorList>
    </citation>
    <scope>NUCLEOTIDE SEQUENCE [LARGE SCALE GENOMIC DNA]</scope>
    <source>
        <strain evidence="8 9">PM05-2</strain>
    </source>
</reference>
<dbReference type="PANTHER" id="PTHR43289">
    <property type="entry name" value="MITOGEN-ACTIVATED PROTEIN KINASE KINASE KINASE 20-RELATED"/>
    <property type="match status" value="1"/>
</dbReference>
<dbReference type="GO" id="GO:0004674">
    <property type="term" value="F:protein serine/threonine kinase activity"/>
    <property type="evidence" value="ECO:0007669"/>
    <property type="project" value="UniProtKB-KW"/>
</dbReference>
<dbReference type="CDD" id="cd14014">
    <property type="entry name" value="STKc_PknB_like"/>
    <property type="match status" value="1"/>
</dbReference>
<dbReference type="PROSITE" id="PS00108">
    <property type="entry name" value="PROTEIN_KINASE_ST"/>
    <property type="match status" value="1"/>
</dbReference>
<dbReference type="SMART" id="SM00220">
    <property type="entry name" value="S_TKc"/>
    <property type="match status" value="1"/>
</dbReference>
<evidence type="ECO:0000256" key="4">
    <source>
        <dbReference type="ARBA" id="ARBA00022741"/>
    </source>
</evidence>
<comment type="caution">
    <text evidence="8">The sequence shown here is derived from an EMBL/GenBank/DDBJ whole genome shotgun (WGS) entry which is preliminary data.</text>
</comment>
<evidence type="ECO:0000256" key="5">
    <source>
        <dbReference type="ARBA" id="ARBA00022777"/>
    </source>
</evidence>
<evidence type="ECO:0000313" key="9">
    <source>
        <dbReference type="Proteomes" id="UP000774570"/>
    </source>
</evidence>
<dbReference type="Gene3D" id="1.10.510.10">
    <property type="entry name" value="Transferase(Phosphotransferase) domain 1"/>
    <property type="match status" value="1"/>
</dbReference>
<evidence type="ECO:0000259" key="7">
    <source>
        <dbReference type="PROSITE" id="PS50011"/>
    </source>
</evidence>
<dbReference type="InterPro" id="IPR000719">
    <property type="entry name" value="Prot_kinase_dom"/>
</dbReference>
<protein>
    <recommendedName>
        <fullName evidence="1">non-specific serine/threonine protein kinase</fullName>
        <ecNumber evidence="1">2.7.11.1</ecNumber>
    </recommendedName>
</protein>
<accession>A0ABS7FZ64</accession>